<protein>
    <recommendedName>
        <fullName evidence="5">CobQ/CobB/MinD/ParA nucleotide binding domain-containing protein</fullName>
    </recommendedName>
</protein>
<feature type="compositionally biased region" description="Low complexity" evidence="3">
    <location>
        <begin position="113"/>
        <end position="126"/>
    </location>
</feature>
<dbReference type="Gene3D" id="3.40.50.300">
    <property type="entry name" value="P-loop containing nucleotide triphosphate hydrolases"/>
    <property type="match status" value="1"/>
</dbReference>
<dbReference type="InterPro" id="IPR027417">
    <property type="entry name" value="P-loop_NTPase"/>
</dbReference>
<keyword evidence="2" id="KW-0067">ATP-binding</keyword>
<sequence>MARIILAVDYDVEANLLEGIIRAGHEIVDRVTGATSLAVAVERARPELVLAQAGPETLNLRSLAACDGAGARTIAVVGNEEERRQATELGLVDRIRADDGWDAVERLLEGEAARVAPPTAAPAAAKEPPRSRKDRRREESRRGRRNAPRDAAPRPPESGTTPPPTKPAPGRVLAVWGPHGSPGVTTVAIALAASLVNQGHRVLLVDADTYGGAIAPALGIADEAPGLAAACRLAGAGSLSAGELDRVSSELACARGTLRVLSGISNPARWPELPSERMRAVLWLARDEYEFVVVDVGFNLERDEELVSDVAAPRRNAAAHAAIEAADAVVAVGEATPVGLQRYLRARLGLVDLRGDAAHLETVITRLRRGATGTDSAGQVRQVLLRFGGIERATLLPDDPKAVDRAMAEAIAVVDAAPRSQLAKQLDALALRLAHVDDTAAPIAADLQSDRSLVQ</sequence>
<gene>
    <name evidence="4" type="ORF">M3M28_01935</name>
</gene>
<dbReference type="PANTHER" id="PTHR43384">
    <property type="entry name" value="SEPTUM SITE-DETERMINING PROTEIN MIND HOMOLOG, CHLOROPLASTIC-RELATED"/>
    <property type="match status" value="1"/>
</dbReference>
<feature type="compositionally biased region" description="Basic and acidic residues" evidence="3">
    <location>
        <begin position="127"/>
        <end position="152"/>
    </location>
</feature>
<evidence type="ECO:0000313" key="4">
    <source>
        <dbReference type="EMBL" id="UQN15257.1"/>
    </source>
</evidence>
<dbReference type="InterPro" id="IPR050625">
    <property type="entry name" value="ParA/MinD_ATPase"/>
</dbReference>
<accession>A0ABY4MXU1</accession>
<dbReference type="SUPFAM" id="SSF52540">
    <property type="entry name" value="P-loop containing nucleoside triphosphate hydrolases"/>
    <property type="match status" value="1"/>
</dbReference>
<keyword evidence="1" id="KW-0547">Nucleotide-binding</keyword>
<dbReference type="PANTHER" id="PTHR43384:SF6">
    <property type="entry name" value="SEPTUM SITE-DETERMINING PROTEIN MIND HOMOLOG, CHLOROPLASTIC"/>
    <property type="match status" value="1"/>
</dbReference>
<evidence type="ECO:0000256" key="3">
    <source>
        <dbReference type="SAM" id="MobiDB-lite"/>
    </source>
</evidence>
<reference evidence="4" key="1">
    <citation type="submission" date="2022-05" db="EMBL/GenBank/DDBJ databases">
        <title>Complete genome sequence of toluene-degrading Gulosibacter sediminis strain ACHW.36C.</title>
        <authorList>
            <person name="Wai A.C."/>
            <person name="Lai G.K."/>
            <person name="Griffin S.D."/>
            <person name="Leung F.C."/>
        </authorList>
    </citation>
    <scope>NUCLEOTIDE SEQUENCE [LARGE SCALE GENOMIC DNA]</scope>
    <source>
        <strain evidence="4">ACHW.36C</strain>
    </source>
</reference>
<dbReference type="EMBL" id="CP097160">
    <property type="protein sequence ID" value="UQN15257.1"/>
    <property type="molecule type" value="Genomic_DNA"/>
</dbReference>
<organism evidence="4">
    <name type="scientific">Gulosibacter sediminis</name>
    <dbReference type="NCBI Taxonomy" id="1729695"/>
    <lineage>
        <taxon>Bacteria</taxon>
        <taxon>Bacillati</taxon>
        <taxon>Actinomycetota</taxon>
        <taxon>Actinomycetes</taxon>
        <taxon>Micrococcales</taxon>
        <taxon>Microbacteriaceae</taxon>
        <taxon>Gulosibacter</taxon>
    </lineage>
</organism>
<evidence type="ECO:0000256" key="1">
    <source>
        <dbReference type="ARBA" id="ARBA00022741"/>
    </source>
</evidence>
<feature type="region of interest" description="Disordered" evidence="3">
    <location>
        <begin position="112"/>
        <end position="177"/>
    </location>
</feature>
<evidence type="ECO:0008006" key="5">
    <source>
        <dbReference type="Google" id="ProtNLM"/>
    </source>
</evidence>
<feature type="compositionally biased region" description="Pro residues" evidence="3">
    <location>
        <begin position="153"/>
        <end position="167"/>
    </location>
</feature>
<name>A0ABY4MXU1_9MICO</name>
<evidence type="ECO:0000256" key="2">
    <source>
        <dbReference type="ARBA" id="ARBA00022840"/>
    </source>
</evidence>
<proteinExistence type="predicted"/>